<dbReference type="EMBL" id="JALJOQ010000010">
    <property type="protein sequence ID" value="KAK9812023.1"/>
    <property type="molecule type" value="Genomic_DNA"/>
</dbReference>
<proteinExistence type="predicted"/>
<dbReference type="GO" id="GO:0003723">
    <property type="term" value="F:RNA binding"/>
    <property type="evidence" value="ECO:0007669"/>
    <property type="project" value="InterPro"/>
</dbReference>
<gene>
    <name evidence="2" type="ORF">WJX73_009612</name>
</gene>
<dbReference type="InterPro" id="IPR038294">
    <property type="entry name" value="SLBP_RNA_bind_sf"/>
</dbReference>
<protein>
    <recommendedName>
        <fullName evidence="1">Histone RNA hairpin-binding protein RNA-binding domain-containing protein</fullName>
    </recommendedName>
</protein>
<keyword evidence="3" id="KW-1185">Reference proteome</keyword>
<evidence type="ECO:0000313" key="2">
    <source>
        <dbReference type="EMBL" id="KAK9812023.1"/>
    </source>
</evidence>
<dbReference type="InterPro" id="IPR029344">
    <property type="entry name" value="SLBP_RNA_bind"/>
</dbReference>
<name>A0AAW1PTV8_9CHLO</name>
<feature type="domain" description="Histone RNA hairpin-binding protein RNA-binding" evidence="1">
    <location>
        <begin position="5"/>
        <end position="62"/>
    </location>
</feature>
<dbReference type="Pfam" id="PF15247">
    <property type="entry name" value="SLBP_RNA_bind"/>
    <property type="match status" value="1"/>
</dbReference>
<organism evidence="2 3">
    <name type="scientific">Symbiochloris irregularis</name>
    <dbReference type="NCBI Taxonomy" id="706552"/>
    <lineage>
        <taxon>Eukaryota</taxon>
        <taxon>Viridiplantae</taxon>
        <taxon>Chlorophyta</taxon>
        <taxon>core chlorophytes</taxon>
        <taxon>Trebouxiophyceae</taxon>
        <taxon>Trebouxiales</taxon>
        <taxon>Trebouxiaceae</taxon>
        <taxon>Symbiochloris</taxon>
    </lineage>
</organism>
<dbReference type="AlphaFoldDB" id="A0AAW1PTV8"/>
<dbReference type="Gene3D" id="1.10.8.1120">
    <property type="entry name" value="Histone RNA hairpin-binding protein RNA-binding domain"/>
    <property type="match status" value="1"/>
</dbReference>
<sequence length="87" mass="10185">MRNIKQSPAYQDYLASVLRHQREASATVVKRPATPDIRQAISNTSFSHQLDVWQERLRFWEPLLVPEPGTFQEPFQPLKLQFQVHAL</sequence>
<reference evidence="2 3" key="1">
    <citation type="journal article" date="2024" name="Nat. Commun.">
        <title>Phylogenomics reveals the evolutionary origins of lichenization in chlorophyte algae.</title>
        <authorList>
            <person name="Puginier C."/>
            <person name="Libourel C."/>
            <person name="Otte J."/>
            <person name="Skaloud P."/>
            <person name="Haon M."/>
            <person name="Grisel S."/>
            <person name="Petersen M."/>
            <person name="Berrin J.G."/>
            <person name="Delaux P.M."/>
            <person name="Dal Grande F."/>
            <person name="Keller J."/>
        </authorList>
    </citation>
    <scope>NUCLEOTIDE SEQUENCE [LARGE SCALE GENOMIC DNA]</scope>
    <source>
        <strain evidence="2 3">SAG 2036</strain>
    </source>
</reference>
<evidence type="ECO:0000313" key="3">
    <source>
        <dbReference type="Proteomes" id="UP001465755"/>
    </source>
</evidence>
<accession>A0AAW1PTV8</accession>
<evidence type="ECO:0000259" key="1">
    <source>
        <dbReference type="Pfam" id="PF15247"/>
    </source>
</evidence>
<dbReference type="Proteomes" id="UP001465755">
    <property type="component" value="Unassembled WGS sequence"/>
</dbReference>
<comment type="caution">
    <text evidence="2">The sequence shown here is derived from an EMBL/GenBank/DDBJ whole genome shotgun (WGS) entry which is preliminary data.</text>
</comment>